<keyword evidence="4" id="KW-1185">Reference proteome</keyword>
<proteinExistence type="predicted"/>
<comment type="caution">
    <text evidence="3">The sequence shown here is derived from an EMBL/GenBank/DDBJ whole genome shotgun (WGS) entry which is preliminary data.</text>
</comment>
<gene>
    <name evidence="3" type="ORF">ACFOOI_16800</name>
</gene>
<organism evidence="3 4">
    <name type="scientific">Lacihabitans lacunae</name>
    <dbReference type="NCBI Taxonomy" id="1028214"/>
    <lineage>
        <taxon>Bacteria</taxon>
        <taxon>Pseudomonadati</taxon>
        <taxon>Bacteroidota</taxon>
        <taxon>Cytophagia</taxon>
        <taxon>Cytophagales</taxon>
        <taxon>Leadbetterellaceae</taxon>
        <taxon>Lacihabitans</taxon>
    </lineage>
</organism>
<evidence type="ECO:0000313" key="4">
    <source>
        <dbReference type="Proteomes" id="UP001595616"/>
    </source>
</evidence>
<keyword evidence="1" id="KW-0812">Transmembrane</keyword>
<dbReference type="RefSeq" id="WP_379839190.1">
    <property type="nucleotide sequence ID" value="NZ_JBHRYQ010000001.1"/>
</dbReference>
<reference evidence="4" key="1">
    <citation type="journal article" date="2019" name="Int. J. Syst. Evol. Microbiol.">
        <title>The Global Catalogue of Microorganisms (GCM) 10K type strain sequencing project: providing services to taxonomists for standard genome sequencing and annotation.</title>
        <authorList>
            <consortium name="The Broad Institute Genomics Platform"/>
            <consortium name="The Broad Institute Genome Sequencing Center for Infectious Disease"/>
            <person name="Wu L."/>
            <person name="Ma J."/>
        </authorList>
    </citation>
    <scope>NUCLEOTIDE SEQUENCE [LARGE SCALE GENOMIC DNA]</scope>
    <source>
        <strain evidence="4">CECT 7956</strain>
    </source>
</reference>
<dbReference type="EMBL" id="JBHRYQ010000001">
    <property type="protein sequence ID" value="MFC3812323.1"/>
    <property type="molecule type" value="Genomic_DNA"/>
</dbReference>
<evidence type="ECO:0000313" key="3">
    <source>
        <dbReference type="EMBL" id="MFC3812323.1"/>
    </source>
</evidence>
<evidence type="ECO:0008006" key="5">
    <source>
        <dbReference type="Google" id="ProtNLM"/>
    </source>
</evidence>
<keyword evidence="1" id="KW-0472">Membrane</keyword>
<keyword evidence="1" id="KW-1133">Transmembrane helix</keyword>
<feature type="chain" id="PRO_5045770070" description="CcmD family protein" evidence="2">
    <location>
        <begin position="22"/>
        <end position="92"/>
    </location>
</feature>
<accession>A0ABV7Z277</accession>
<evidence type="ECO:0000256" key="1">
    <source>
        <dbReference type="SAM" id="Phobius"/>
    </source>
</evidence>
<feature type="transmembrane region" description="Helical" evidence="1">
    <location>
        <begin position="47"/>
        <end position="69"/>
    </location>
</feature>
<dbReference type="Proteomes" id="UP001595616">
    <property type="component" value="Unassembled WGS sequence"/>
</dbReference>
<name>A0ABV7Z277_9BACT</name>
<evidence type="ECO:0000256" key="2">
    <source>
        <dbReference type="SAM" id="SignalP"/>
    </source>
</evidence>
<protein>
    <recommendedName>
        <fullName evidence="5">CcmD family protein</fullName>
    </recommendedName>
</protein>
<sequence length="92" mass="10323">MKKIVVLTLGFIMLVSVSTFAQCAMCQASVTSNLSEGRGGVIGTGLNFGILYLLLTPYFLIGALIFMWYRTGKKELRERLAIESRLKEIFRK</sequence>
<keyword evidence="2" id="KW-0732">Signal</keyword>
<feature type="signal peptide" evidence="2">
    <location>
        <begin position="1"/>
        <end position="21"/>
    </location>
</feature>